<dbReference type="Gene3D" id="1.25.40.20">
    <property type="entry name" value="Ankyrin repeat-containing domain"/>
    <property type="match status" value="1"/>
</dbReference>
<reference evidence="4" key="5">
    <citation type="submission" date="2018-04" db="UniProtKB">
        <authorList>
            <consortium name="EnsemblFungi"/>
        </authorList>
    </citation>
    <scope>IDENTIFICATION</scope>
    <source>
        <strain evidence="4">R3-111a-1</strain>
    </source>
</reference>
<dbReference type="AlphaFoldDB" id="J3PEU4"/>
<evidence type="ECO:0000313" key="5">
    <source>
        <dbReference type="Proteomes" id="UP000006039"/>
    </source>
</evidence>
<reference evidence="4" key="4">
    <citation type="journal article" date="2015" name="G3 (Bethesda)">
        <title>Genome sequences of three phytopathogenic species of the Magnaporthaceae family of fungi.</title>
        <authorList>
            <person name="Okagaki L.H."/>
            <person name="Nunes C.C."/>
            <person name="Sailsbery J."/>
            <person name="Clay B."/>
            <person name="Brown D."/>
            <person name="John T."/>
            <person name="Oh Y."/>
            <person name="Young N."/>
            <person name="Fitzgerald M."/>
            <person name="Haas B.J."/>
            <person name="Zeng Q."/>
            <person name="Young S."/>
            <person name="Adiconis X."/>
            <person name="Fan L."/>
            <person name="Levin J.Z."/>
            <person name="Mitchell T.K."/>
            <person name="Okubara P.A."/>
            <person name="Farman M.L."/>
            <person name="Kohn L.M."/>
            <person name="Birren B."/>
            <person name="Ma L.-J."/>
            <person name="Dean R.A."/>
        </authorList>
    </citation>
    <scope>NUCLEOTIDE SEQUENCE</scope>
    <source>
        <strain evidence="4">R3-111a-1</strain>
    </source>
</reference>
<accession>J3PEU4</accession>
<dbReference type="GeneID" id="20352481"/>
<proteinExistence type="predicted"/>
<gene>
    <name evidence="4" type="primary">20352481</name>
    <name evidence="3" type="ORF">GGTG_12023</name>
</gene>
<dbReference type="OrthoDB" id="2142040at2759"/>
<dbReference type="InterPro" id="IPR002110">
    <property type="entry name" value="Ankyrin_rpt"/>
</dbReference>
<evidence type="ECO:0000313" key="3">
    <source>
        <dbReference type="EMBL" id="EJT71002.1"/>
    </source>
</evidence>
<evidence type="ECO:0000256" key="2">
    <source>
        <dbReference type="SAM" id="MobiDB-lite"/>
    </source>
</evidence>
<feature type="repeat" description="ANK" evidence="1">
    <location>
        <begin position="113"/>
        <end position="145"/>
    </location>
</feature>
<dbReference type="PROSITE" id="PS50297">
    <property type="entry name" value="ANK_REP_REGION"/>
    <property type="match status" value="1"/>
</dbReference>
<dbReference type="EMBL" id="GL385401">
    <property type="protein sequence ID" value="EJT71002.1"/>
    <property type="molecule type" value="Genomic_DNA"/>
</dbReference>
<dbReference type="STRING" id="644352.J3PEU4"/>
<keyword evidence="1" id="KW-0040">ANK repeat</keyword>
<organism evidence="3">
    <name type="scientific">Gaeumannomyces tritici (strain R3-111a-1)</name>
    <name type="common">Wheat and barley take-all root rot fungus</name>
    <name type="synonym">Gaeumannomyces graminis var. tritici</name>
    <dbReference type="NCBI Taxonomy" id="644352"/>
    <lineage>
        <taxon>Eukaryota</taxon>
        <taxon>Fungi</taxon>
        <taxon>Dikarya</taxon>
        <taxon>Ascomycota</taxon>
        <taxon>Pezizomycotina</taxon>
        <taxon>Sordariomycetes</taxon>
        <taxon>Sordariomycetidae</taxon>
        <taxon>Magnaporthales</taxon>
        <taxon>Magnaporthaceae</taxon>
        <taxon>Gaeumannomyces</taxon>
    </lineage>
</organism>
<feature type="region of interest" description="Disordered" evidence="2">
    <location>
        <begin position="515"/>
        <end position="552"/>
    </location>
</feature>
<dbReference type="HOGENOM" id="CLU_024883_0_0_1"/>
<protein>
    <submittedName>
        <fullName evidence="3 4">Uncharacterized protein</fullName>
    </submittedName>
</protein>
<keyword evidence="5" id="KW-1185">Reference proteome</keyword>
<dbReference type="eggNOG" id="ENOG502SKHS">
    <property type="taxonomic scope" value="Eukaryota"/>
</dbReference>
<name>J3PEU4_GAET3</name>
<evidence type="ECO:0000256" key="1">
    <source>
        <dbReference type="PROSITE-ProRule" id="PRU00023"/>
    </source>
</evidence>
<dbReference type="Proteomes" id="UP000006039">
    <property type="component" value="Unassembled WGS sequence"/>
</dbReference>
<dbReference type="EnsemblFungi" id="EJT71002">
    <property type="protein sequence ID" value="EJT71002"/>
    <property type="gene ID" value="GGTG_12023"/>
</dbReference>
<dbReference type="VEuPathDB" id="FungiDB:GGTG_12023"/>
<evidence type="ECO:0000313" key="4">
    <source>
        <dbReference type="EnsemblFungi" id="EJT71002"/>
    </source>
</evidence>
<dbReference type="SMART" id="SM00248">
    <property type="entry name" value="ANK"/>
    <property type="match status" value="2"/>
</dbReference>
<dbReference type="PANTHER" id="PTHR34706">
    <property type="entry name" value="SLR1338 PROTEIN"/>
    <property type="match status" value="1"/>
</dbReference>
<dbReference type="PROSITE" id="PS50088">
    <property type="entry name" value="ANK_REPEAT"/>
    <property type="match status" value="2"/>
</dbReference>
<sequence length="552" mass="61536">MSIFKDAREGTLDCAKLRSYLENNPNILDDVDPESGLTPLGIAVVEGLPDVVEELLKNGAQTGHQSIDNATPLLLAAWKTVKERPLIMQKLLKDMDLKGMTPKLVNRTVKATGNKTPLMLVIEKEDLVCVRMLRSAGASLNIKNDDGFTAEEMAKFSKNLAVMRALRGDEKEKELLAKLASGVVSLLLYVITFLRNLVWRTERKAVQPARLPAQVVIKAEDPNDQYYKLNKEVIGDSEEPSTPEEFFGKVDSFLQDHAVVPRFFKDKDFVQSMARKVADLEKDPDTDLGKPGVLAKTIKVTMHQQVFYCDDSSSTRHENRWQTQRDLVKRIARITTRILPEGEGVALRFINQDVSDKSSNLTFNELCNMMDSANWMKKGRTDIGTHLRSKILEPMVYKKLLQNTFTRPLLVSVVTDGVPDPEDKDTLAMAIEECGSRLVVAGCPRDSVKFLIGQVGASKKAADFLETLRNNKEIEPVTFVVSDKLDAKLAEFHDNDRELDRWLIETLFAPISKSEVLNPSGIPDEPEGGSDAEGELEPLDEPDSDAGEEGPE</sequence>
<dbReference type="SUPFAM" id="SSF48403">
    <property type="entry name" value="Ankyrin repeat"/>
    <property type="match status" value="1"/>
</dbReference>
<dbReference type="PANTHER" id="PTHR34706:SF3">
    <property type="entry name" value="ANKYRIN REPEAT PROTEIN (AFU_ORTHOLOGUE AFUA_7G06200)"/>
    <property type="match status" value="1"/>
</dbReference>
<reference evidence="5" key="1">
    <citation type="submission" date="2010-07" db="EMBL/GenBank/DDBJ databases">
        <title>The genome sequence of Gaeumannomyces graminis var. tritici strain R3-111a-1.</title>
        <authorList>
            <consortium name="The Broad Institute Genome Sequencing Platform"/>
            <person name="Ma L.-J."/>
            <person name="Dead R."/>
            <person name="Young S."/>
            <person name="Zeng Q."/>
            <person name="Koehrsen M."/>
            <person name="Alvarado L."/>
            <person name="Berlin A."/>
            <person name="Chapman S.B."/>
            <person name="Chen Z."/>
            <person name="Freedman E."/>
            <person name="Gellesch M."/>
            <person name="Goldberg J."/>
            <person name="Griggs A."/>
            <person name="Gujja S."/>
            <person name="Heilman E.R."/>
            <person name="Heiman D."/>
            <person name="Hepburn T."/>
            <person name="Howarth C."/>
            <person name="Jen D."/>
            <person name="Larson L."/>
            <person name="Mehta T."/>
            <person name="Neiman D."/>
            <person name="Pearson M."/>
            <person name="Roberts A."/>
            <person name="Saif S."/>
            <person name="Shea T."/>
            <person name="Shenoy N."/>
            <person name="Sisk P."/>
            <person name="Stolte C."/>
            <person name="Sykes S."/>
            <person name="Walk T."/>
            <person name="White J."/>
            <person name="Yandava C."/>
            <person name="Haas B."/>
            <person name="Nusbaum C."/>
            <person name="Birren B."/>
        </authorList>
    </citation>
    <scope>NUCLEOTIDE SEQUENCE [LARGE SCALE GENOMIC DNA]</scope>
    <source>
        <strain evidence="5">R3-111a-1</strain>
    </source>
</reference>
<reference evidence="3" key="3">
    <citation type="submission" date="2010-09" db="EMBL/GenBank/DDBJ databases">
        <title>Annotation of Gaeumannomyces graminis var. tritici R3-111a-1.</title>
        <authorList>
            <consortium name="The Broad Institute Genome Sequencing Platform"/>
            <person name="Ma L.-J."/>
            <person name="Dead R."/>
            <person name="Young S.K."/>
            <person name="Zeng Q."/>
            <person name="Gargeya S."/>
            <person name="Fitzgerald M."/>
            <person name="Haas B."/>
            <person name="Abouelleil A."/>
            <person name="Alvarado L."/>
            <person name="Arachchi H.M."/>
            <person name="Berlin A."/>
            <person name="Brown A."/>
            <person name="Chapman S.B."/>
            <person name="Chen Z."/>
            <person name="Dunbar C."/>
            <person name="Freedman E."/>
            <person name="Gearin G."/>
            <person name="Gellesch M."/>
            <person name="Goldberg J."/>
            <person name="Griggs A."/>
            <person name="Gujja S."/>
            <person name="Heiman D."/>
            <person name="Howarth C."/>
            <person name="Larson L."/>
            <person name="Lui A."/>
            <person name="MacDonald P.J.P."/>
            <person name="Mehta T."/>
            <person name="Montmayeur A."/>
            <person name="Murphy C."/>
            <person name="Neiman D."/>
            <person name="Pearson M."/>
            <person name="Priest M."/>
            <person name="Roberts A."/>
            <person name="Saif S."/>
            <person name="Shea T."/>
            <person name="Shenoy N."/>
            <person name="Sisk P."/>
            <person name="Stolte C."/>
            <person name="Sykes S."/>
            <person name="Yandava C."/>
            <person name="Wortman J."/>
            <person name="Nusbaum C."/>
            <person name="Birren B."/>
        </authorList>
    </citation>
    <scope>NUCLEOTIDE SEQUENCE</scope>
    <source>
        <strain evidence="3">R3-111a-1</strain>
    </source>
</reference>
<reference evidence="3" key="2">
    <citation type="submission" date="2010-07" db="EMBL/GenBank/DDBJ databases">
        <authorList>
            <consortium name="The Broad Institute Genome Sequencing Platform"/>
            <consortium name="Broad Institute Genome Sequencing Center for Infectious Disease"/>
            <person name="Ma L.-J."/>
            <person name="Dead R."/>
            <person name="Young S."/>
            <person name="Zeng Q."/>
            <person name="Koehrsen M."/>
            <person name="Alvarado L."/>
            <person name="Berlin A."/>
            <person name="Chapman S.B."/>
            <person name="Chen Z."/>
            <person name="Freedman E."/>
            <person name="Gellesch M."/>
            <person name="Goldberg J."/>
            <person name="Griggs A."/>
            <person name="Gujja S."/>
            <person name="Heilman E.R."/>
            <person name="Heiman D."/>
            <person name="Hepburn T."/>
            <person name="Howarth C."/>
            <person name="Jen D."/>
            <person name="Larson L."/>
            <person name="Mehta T."/>
            <person name="Neiman D."/>
            <person name="Pearson M."/>
            <person name="Roberts A."/>
            <person name="Saif S."/>
            <person name="Shea T."/>
            <person name="Shenoy N."/>
            <person name="Sisk P."/>
            <person name="Stolte C."/>
            <person name="Sykes S."/>
            <person name="Walk T."/>
            <person name="White J."/>
            <person name="Yandava C."/>
            <person name="Haas B."/>
            <person name="Nusbaum C."/>
            <person name="Birren B."/>
        </authorList>
    </citation>
    <scope>NUCLEOTIDE SEQUENCE</scope>
    <source>
        <strain evidence="3">R3-111a-1</strain>
    </source>
</reference>
<dbReference type="InterPro" id="IPR036770">
    <property type="entry name" value="Ankyrin_rpt-contain_sf"/>
</dbReference>
<feature type="compositionally biased region" description="Acidic residues" evidence="2">
    <location>
        <begin position="524"/>
        <end position="552"/>
    </location>
</feature>
<feature type="repeat" description="ANK" evidence="1">
    <location>
        <begin position="35"/>
        <end position="67"/>
    </location>
</feature>
<dbReference type="Pfam" id="PF00023">
    <property type="entry name" value="Ank"/>
    <property type="match status" value="2"/>
</dbReference>
<dbReference type="RefSeq" id="XP_009228180.1">
    <property type="nucleotide sequence ID" value="XM_009229916.1"/>
</dbReference>